<gene>
    <name evidence="2" type="primary">RRM2</name>
</gene>
<dbReference type="AlphaFoldDB" id="A0A8I5TUQ7"/>
<keyword evidence="3" id="KW-1185">Reference proteome</keyword>
<organism evidence="2 3">
    <name type="scientific">Pongo abelii</name>
    <name type="common">Sumatran orangutan</name>
    <name type="synonym">Pongo pygmaeus abelii</name>
    <dbReference type="NCBI Taxonomy" id="9601"/>
    <lineage>
        <taxon>Eukaryota</taxon>
        <taxon>Metazoa</taxon>
        <taxon>Chordata</taxon>
        <taxon>Craniata</taxon>
        <taxon>Vertebrata</taxon>
        <taxon>Euteleostomi</taxon>
        <taxon>Mammalia</taxon>
        <taxon>Eutheria</taxon>
        <taxon>Euarchontoglires</taxon>
        <taxon>Primates</taxon>
        <taxon>Haplorrhini</taxon>
        <taxon>Catarrhini</taxon>
        <taxon>Hominidae</taxon>
        <taxon>Pongo</taxon>
    </lineage>
</organism>
<reference evidence="2" key="2">
    <citation type="submission" date="2025-08" db="UniProtKB">
        <authorList>
            <consortium name="Ensembl"/>
        </authorList>
    </citation>
    <scope>IDENTIFICATION</scope>
</reference>
<dbReference type="GeneTree" id="ENSGT00390000013305"/>
<evidence type="ECO:0000256" key="1">
    <source>
        <dbReference type="SAM" id="MobiDB-lite"/>
    </source>
</evidence>
<protein>
    <submittedName>
        <fullName evidence="2">Ribonucleotide reductase regulatory subunit M2</fullName>
    </submittedName>
</protein>
<feature type="region of interest" description="Disordered" evidence="1">
    <location>
        <begin position="1"/>
        <end position="35"/>
    </location>
</feature>
<evidence type="ECO:0000313" key="3">
    <source>
        <dbReference type="Proteomes" id="UP000001595"/>
    </source>
</evidence>
<evidence type="ECO:0000313" key="2">
    <source>
        <dbReference type="Ensembl" id="ENSPPYP00000041795.1"/>
    </source>
</evidence>
<proteinExistence type="predicted"/>
<reference evidence="2" key="1">
    <citation type="submission" date="2008-02" db="EMBL/GenBank/DDBJ databases">
        <title>A 6x draft sequence assembly of the Pongo pygmaeus abelii genome.</title>
        <authorList>
            <person name="Wilson R.K."/>
            <person name="Mardis E."/>
        </authorList>
    </citation>
    <scope>NUCLEOTIDE SEQUENCE [LARGE SCALE GENOMIC DNA]</scope>
</reference>
<sequence length="158" mass="17166">MESRPSGRQHASGGDGDQSPTQCAGMRSSGRSDQPYVLRGNPLLLCVRCYSGCASGSGRQLQLSVFQDLNQFSHCRVWRSPALSVKGEPPWCSQQDPQSPFWAGTPLERPCFSMKLSGWELTKNAQRALGSKLQHILSLNSTQPCAGGPTILRPPRAP</sequence>
<accession>A0A8I5TUQ7</accession>
<reference evidence="2" key="3">
    <citation type="submission" date="2025-09" db="UniProtKB">
        <authorList>
            <consortium name="Ensembl"/>
        </authorList>
    </citation>
    <scope>IDENTIFICATION</scope>
</reference>
<dbReference type="Ensembl" id="ENSPPYT00000051263.1">
    <property type="protein sequence ID" value="ENSPPYP00000041795.1"/>
    <property type="gene ID" value="ENSPPYG00000012656.2"/>
</dbReference>
<dbReference type="Proteomes" id="UP000001595">
    <property type="component" value="Chromosome 2A"/>
</dbReference>
<name>A0A8I5TUQ7_PONAB</name>